<feature type="transmembrane region" description="Helical" evidence="7">
    <location>
        <begin position="101"/>
        <end position="118"/>
    </location>
</feature>
<dbReference type="GO" id="GO:0006465">
    <property type="term" value="P:signal peptide processing"/>
    <property type="evidence" value="ECO:0007669"/>
    <property type="project" value="TreeGrafter"/>
</dbReference>
<dbReference type="InterPro" id="IPR022764">
    <property type="entry name" value="Peptidase_S54_rhomboid_dom"/>
</dbReference>
<feature type="transmembrane region" description="Helical" evidence="7">
    <location>
        <begin position="130"/>
        <end position="151"/>
    </location>
</feature>
<comment type="caution">
    <text evidence="9">The sequence shown here is derived from an EMBL/GenBank/DDBJ whole genome shotgun (WGS) entry which is preliminary data.</text>
</comment>
<sequence length="297" mass="33075">MISIPRTLFSIGSRNAFSSNVGLKARPVKLFSPTSLLQLRGYRPPPRFHQFQPRNLRHRFNNIRWGELVYPALFTGAFCAITPYILPYIVDSIPALKRNPSLVTIPIIGINVGIFFAHRSPRLLPLLRKYFLLVNARPFSVWSMLGSGFSHQSFTHLFFNMFCFQSFAPALCGVLGPSTFLSVYLGSIVCSSFASLAFRTISSSSVILSLGASGGIFGILGVFSYLFPNAGVALFFIPVPGGAWMLFLASFAFNVAGLFYRGPFDFAAHIGGSVAGIYYGWRANEERKKRRRRRIVF</sequence>
<organism evidence="9 10">
    <name type="scientific">Candidozyma auris</name>
    <name type="common">Yeast</name>
    <name type="synonym">Candida auris</name>
    <dbReference type="NCBI Taxonomy" id="498019"/>
    <lineage>
        <taxon>Eukaryota</taxon>
        <taxon>Fungi</taxon>
        <taxon>Dikarya</taxon>
        <taxon>Ascomycota</taxon>
        <taxon>Saccharomycotina</taxon>
        <taxon>Pichiomycetes</taxon>
        <taxon>Metschnikowiaceae</taxon>
        <taxon>Candidozyma</taxon>
    </lineage>
</organism>
<dbReference type="Gene3D" id="1.20.1540.10">
    <property type="entry name" value="Rhomboid-like"/>
    <property type="match status" value="1"/>
</dbReference>
<name>A0AAW0VFD9_CANAR</name>
<dbReference type="PANTHER" id="PTHR43731">
    <property type="entry name" value="RHOMBOID PROTEASE"/>
    <property type="match status" value="1"/>
</dbReference>
<keyword evidence="10" id="KW-1185">Reference proteome</keyword>
<comment type="similarity">
    <text evidence="2">Belongs to the peptidase S54 family.</text>
</comment>
<evidence type="ECO:0000256" key="3">
    <source>
        <dbReference type="ARBA" id="ARBA00022692"/>
    </source>
</evidence>
<dbReference type="FunFam" id="1.20.1540.10:FF:000012">
    <property type="entry name" value="Rhomboid family protein"/>
    <property type="match status" value="1"/>
</dbReference>
<keyword evidence="6 7" id="KW-0472">Membrane</keyword>
<evidence type="ECO:0000256" key="2">
    <source>
        <dbReference type="ARBA" id="ARBA00009045"/>
    </source>
</evidence>
<reference evidence="9 10" key="2">
    <citation type="journal article" date="2018" name="Nat. Commun.">
        <title>Genomic insights into multidrug-resistance, mating and virulence in Candida auris and related emerging species.</title>
        <authorList>
            <person name="Munoz J.F."/>
            <person name="Gade L."/>
            <person name="Chow N.A."/>
            <person name="Loparev V.N."/>
            <person name="Juieng P."/>
            <person name="Berkow E.L."/>
            <person name="Farrer R.A."/>
            <person name="Litvintseva A.P."/>
            <person name="Cuomo C.A."/>
        </authorList>
    </citation>
    <scope>GENOME REANNOTATION</scope>
    <source>
        <strain evidence="9 10">B8441</strain>
    </source>
</reference>
<protein>
    <recommendedName>
        <fullName evidence="8">Peptidase S54 rhomboid domain-containing protein</fullName>
    </recommendedName>
</protein>
<evidence type="ECO:0000313" key="10">
    <source>
        <dbReference type="Proteomes" id="UP000230249"/>
    </source>
</evidence>
<evidence type="ECO:0000259" key="8">
    <source>
        <dbReference type="Pfam" id="PF01694"/>
    </source>
</evidence>
<evidence type="ECO:0000256" key="6">
    <source>
        <dbReference type="ARBA" id="ARBA00023136"/>
    </source>
</evidence>
<dbReference type="GO" id="GO:0016020">
    <property type="term" value="C:membrane"/>
    <property type="evidence" value="ECO:0007669"/>
    <property type="project" value="UniProtKB-SubCell"/>
</dbReference>
<dbReference type="SUPFAM" id="SSF144091">
    <property type="entry name" value="Rhomboid-like"/>
    <property type="match status" value="1"/>
</dbReference>
<keyword evidence="4" id="KW-0378">Hydrolase</keyword>
<dbReference type="GO" id="GO:0004252">
    <property type="term" value="F:serine-type endopeptidase activity"/>
    <property type="evidence" value="ECO:0007669"/>
    <property type="project" value="InterPro"/>
</dbReference>
<dbReference type="Pfam" id="PF01694">
    <property type="entry name" value="Rhomboid"/>
    <property type="match status" value="1"/>
</dbReference>
<dbReference type="PANTHER" id="PTHR43731:SF14">
    <property type="entry name" value="PRESENILIN-ASSOCIATED RHOMBOID-LIKE PROTEIN, MITOCHONDRIAL"/>
    <property type="match status" value="1"/>
</dbReference>
<evidence type="ECO:0000256" key="5">
    <source>
        <dbReference type="ARBA" id="ARBA00022989"/>
    </source>
</evidence>
<feature type="transmembrane region" description="Helical" evidence="7">
    <location>
        <begin position="207"/>
        <end position="227"/>
    </location>
</feature>
<dbReference type="InterPro" id="IPR035952">
    <property type="entry name" value="Rhomboid-like_sf"/>
</dbReference>
<feature type="domain" description="Peptidase S54 rhomboid" evidence="8">
    <location>
        <begin position="140"/>
        <end position="281"/>
    </location>
</feature>
<feature type="transmembrane region" description="Helical" evidence="7">
    <location>
        <begin position="234"/>
        <end position="260"/>
    </location>
</feature>
<gene>
    <name evidence="9" type="ORF">B9J08_02167</name>
</gene>
<keyword evidence="3 7" id="KW-0812">Transmembrane</keyword>
<accession>A0AAW0VFD9</accession>
<reference evidence="9 10" key="1">
    <citation type="journal article" date="2017" name="Clin. Infect. Dis.">
        <title>Simultaneous emergence of multidrug-resistant Candida auris on 3 continents confirmed by whole-genome sequencing and epidemiological analyses.</title>
        <authorList>
            <person name="Lockhart S.R."/>
            <person name="Etienne K.A."/>
            <person name="Vallabhaneni S."/>
            <person name="Farooqi J."/>
            <person name="Chowdhary A."/>
            <person name="Govender N.P."/>
            <person name="Colombo A.L."/>
            <person name="Calvo B."/>
            <person name="Cuomo C.A."/>
            <person name="Desjardins C.A."/>
            <person name="Berkow E.L."/>
            <person name="Castanheira M."/>
            <person name="Magobo R.E."/>
            <person name="Jabeen K."/>
            <person name="Asghar R.J."/>
            <person name="Meis J.F."/>
            <person name="Jackson B."/>
            <person name="Chiller T."/>
            <person name="Litvintseva A.P."/>
        </authorList>
    </citation>
    <scope>NUCLEOTIDE SEQUENCE [LARGE SCALE GENOMIC DNA]</scope>
    <source>
        <strain evidence="9 10">B8441</strain>
    </source>
</reference>
<dbReference type="AlphaFoldDB" id="A0AAW0VFD9"/>
<evidence type="ECO:0000256" key="7">
    <source>
        <dbReference type="SAM" id="Phobius"/>
    </source>
</evidence>
<dbReference type="InterPro" id="IPR050925">
    <property type="entry name" value="Rhomboid_protease_S54"/>
</dbReference>
<feature type="transmembrane region" description="Helical" evidence="7">
    <location>
        <begin position="68"/>
        <end position="89"/>
    </location>
</feature>
<keyword evidence="5 7" id="KW-1133">Transmembrane helix</keyword>
<dbReference type="EMBL" id="PEKT03000002">
    <property type="protein sequence ID" value="KAK8440872.1"/>
    <property type="molecule type" value="Genomic_DNA"/>
</dbReference>
<proteinExistence type="inferred from homology"/>
<evidence type="ECO:0000256" key="1">
    <source>
        <dbReference type="ARBA" id="ARBA00004141"/>
    </source>
</evidence>
<dbReference type="Proteomes" id="UP000230249">
    <property type="component" value="Unassembled WGS sequence"/>
</dbReference>
<evidence type="ECO:0000256" key="4">
    <source>
        <dbReference type="ARBA" id="ARBA00022801"/>
    </source>
</evidence>
<evidence type="ECO:0000313" key="9">
    <source>
        <dbReference type="EMBL" id="KAK8440872.1"/>
    </source>
</evidence>
<comment type="subcellular location">
    <subcellularLocation>
        <location evidence="1">Membrane</location>
        <topology evidence="1">Multi-pass membrane protein</topology>
    </subcellularLocation>
</comment>